<dbReference type="OrthoDB" id="1022638at2759"/>
<dbReference type="Pfam" id="PF00651">
    <property type="entry name" value="BTB"/>
    <property type="match status" value="1"/>
</dbReference>
<dbReference type="SUPFAM" id="SSF54695">
    <property type="entry name" value="POZ domain"/>
    <property type="match status" value="1"/>
</dbReference>
<evidence type="ECO:0008006" key="5">
    <source>
        <dbReference type="Google" id="ProtNLM"/>
    </source>
</evidence>
<keyword evidence="4" id="KW-1185">Reference proteome</keyword>
<dbReference type="PROSITE" id="PS51886">
    <property type="entry name" value="TLDC"/>
    <property type="match status" value="1"/>
</dbReference>
<dbReference type="InterPro" id="IPR051481">
    <property type="entry name" value="BTB-POZ/Galectin-3-binding"/>
</dbReference>
<protein>
    <recommendedName>
        <fullName evidence="5">BTB/POZ domain-containing protein</fullName>
    </recommendedName>
</protein>
<dbReference type="CDD" id="cd18186">
    <property type="entry name" value="BTB_POZ_ZBTB_KLHL-like"/>
    <property type="match status" value="1"/>
</dbReference>
<dbReference type="InterPro" id="IPR006571">
    <property type="entry name" value="TLDc_dom"/>
</dbReference>
<evidence type="ECO:0000259" key="2">
    <source>
        <dbReference type="PROSITE" id="PS51886"/>
    </source>
</evidence>
<reference evidence="3 4" key="1">
    <citation type="submission" date="2018-06" db="EMBL/GenBank/DDBJ databases">
        <title>Comparative genomics reveals the genomic features of Rhizophagus irregularis, R. cerebriforme, R. diaphanum and Gigaspora rosea, and their symbiotic lifestyle signature.</title>
        <authorList>
            <person name="Morin E."/>
            <person name="San Clemente H."/>
            <person name="Chen E.C.H."/>
            <person name="De La Providencia I."/>
            <person name="Hainaut M."/>
            <person name="Kuo A."/>
            <person name="Kohler A."/>
            <person name="Murat C."/>
            <person name="Tang N."/>
            <person name="Roy S."/>
            <person name="Loubradou J."/>
            <person name="Henrissat B."/>
            <person name="Grigoriev I.V."/>
            <person name="Corradi N."/>
            <person name="Roux C."/>
            <person name="Martin F.M."/>
        </authorList>
    </citation>
    <scope>NUCLEOTIDE SEQUENCE [LARGE SCALE GENOMIC DNA]</scope>
    <source>
        <strain evidence="3 4">DAOM 227022</strain>
    </source>
</reference>
<dbReference type="EMBL" id="QKYT01000028">
    <property type="protein sequence ID" value="RIA97554.1"/>
    <property type="molecule type" value="Genomic_DNA"/>
</dbReference>
<proteinExistence type="predicted"/>
<dbReference type="SMART" id="SM00225">
    <property type="entry name" value="BTB"/>
    <property type="match status" value="1"/>
</dbReference>
<name>A0A397TRQ5_9GLOM</name>
<dbReference type="InterPro" id="IPR011705">
    <property type="entry name" value="BACK"/>
</dbReference>
<accession>A0A397TRQ5</accession>
<dbReference type="Gene3D" id="3.30.710.10">
    <property type="entry name" value="Potassium Channel Kv1.1, Chain A"/>
    <property type="match status" value="1"/>
</dbReference>
<dbReference type="InterPro" id="IPR011333">
    <property type="entry name" value="SKP1/BTB/POZ_sf"/>
</dbReference>
<dbReference type="Gene3D" id="1.25.40.420">
    <property type="match status" value="1"/>
</dbReference>
<dbReference type="AlphaFoldDB" id="A0A397TRQ5"/>
<feature type="domain" description="TLDc" evidence="2">
    <location>
        <begin position="254"/>
        <end position="417"/>
    </location>
</feature>
<dbReference type="InterPro" id="IPR000210">
    <property type="entry name" value="BTB/POZ_dom"/>
</dbReference>
<sequence>MDVYQENITPEYQQYFEDDFNVIIYAGEEPNVTEFHAHSIILRYRSQYFRTALSSSWAEKMNGMYILKKPNISGNIFQIILRYIYSGVVNFSQIGRTEHLELLKAADELAFDRIKDYCIEIICRKTEILFENEKFLTTPPQILELLLQQDKLALEEIDIWDYLIKWAYAQNPTIELDPSKWSKDDIEIMKRTADYLISLIRFHNISSNDYVNKIMPYKKLLPKNIKDQFYSISNSRSPELNSSLLITQKDLYHSLFLNWINKKDLIYRSRNILRYEFKLILRGSRDGFDGNTFHSKCNNKGATIMIAKIKDSKKIIGGYNPLDWNGSGFKDTSDSFIFSFDDYRDVNTGKIGRVIESRFAIRCLSNYGPLFGTINSKISNDIMMTPSGRWGSAPNSYPDLNIPCNFKIDNYEVFQVIKK</sequence>
<comment type="caution">
    <text evidence="3">The sequence shown here is derived from an EMBL/GenBank/DDBJ whole genome shotgun (WGS) entry which is preliminary data.</text>
</comment>
<feature type="domain" description="BTB" evidence="1">
    <location>
        <begin position="20"/>
        <end position="93"/>
    </location>
</feature>
<dbReference type="PANTHER" id="PTHR24410:SF23">
    <property type="entry name" value="BTB DOMAIN-CONTAINING PROTEIN-RELATED"/>
    <property type="match status" value="1"/>
</dbReference>
<dbReference type="SMART" id="SM00875">
    <property type="entry name" value="BACK"/>
    <property type="match status" value="1"/>
</dbReference>
<dbReference type="Pfam" id="PF07534">
    <property type="entry name" value="TLD"/>
    <property type="match status" value="1"/>
</dbReference>
<evidence type="ECO:0000259" key="1">
    <source>
        <dbReference type="PROSITE" id="PS50097"/>
    </source>
</evidence>
<dbReference type="PANTHER" id="PTHR24410">
    <property type="entry name" value="HL07962P-RELATED"/>
    <property type="match status" value="1"/>
</dbReference>
<dbReference type="PROSITE" id="PS50097">
    <property type="entry name" value="BTB"/>
    <property type="match status" value="1"/>
</dbReference>
<evidence type="ECO:0000313" key="4">
    <source>
        <dbReference type="Proteomes" id="UP000265703"/>
    </source>
</evidence>
<evidence type="ECO:0000313" key="3">
    <source>
        <dbReference type="EMBL" id="RIA97554.1"/>
    </source>
</evidence>
<organism evidence="3 4">
    <name type="scientific">Glomus cerebriforme</name>
    <dbReference type="NCBI Taxonomy" id="658196"/>
    <lineage>
        <taxon>Eukaryota</taxon>
        <taxon>Fungi</taxon>
        <taxon>Fungi incertae sedis</taxon>
        <taxon>Mucoromycota</taxon>
        <taxon>Glomeromycotina</taxon>
        <taxon>Glomeromycetes</taxon>
        <taxon>Glomerales</taxon>
        <taxon>Glomeraceae</taxon>
        <taxon>Glomus</taxon>
    </lineage>
</organism>
<dbReference type="Proteomes" id="UP000265703">
    <property type="component" value="Unassembled WGS sequence"/>
</dbReference>
<gene>
    <name evidence="3" type="ORF">C1645_801750</name>
</gene>